<keyword evidence="2" id="KW-1185">Reference proteome</keyword>
<name>A0A934TQF7_9BURK</name>
<organism evidence="1 2">
    <name type="scientific">Ramlibacter ginsenosidimutans</name>
    <dbReference type="NCBI Taxonomy" id="502333"/>
    <lineage>
        <taxon>Bacteria</taxon>
        <taxon>Pseudomonadati</taxon>
        <taxon>Pseudomonadota</taxon>
        <taxon>Betaproteobacteria</taxon>
        <taxon>Burkholderiales</taxon>
        <taxon>Comamonadaceae</taxon>
        <taxon>Ramlibacter</taxon>
    </lineage>
</organism>
<evidence type="ECO:0000313" key="2">
    <source>
        <dbReference type="Proteomes" id="UP000630528"/>
    </source>
</evidence>
<dbReference type="AlphaFoldDB" id="A0A934TQF7"/>
<sequence length="289" mass="31098">MRPVAVHRVVAANAYRVPHPFAAFAVRSEEPGHAFDARAPYDRVHVIRTEFLDPDSLARMAAQGHARTRTEAFSEIDYATTTPEDLAAVAPGVADLVGGIASALQLTGVLGEGLAAYRSSVAERIDYLATRGAGFHNDVRRHWSRCLFWILALEVSELDFVMPHAGVQLALATGDLVVFDQTMAHGLSRPGDGGQAVEASFLAGEHCRQVFLTGELLLTDAQWAALGAPWLPVEEHERRGALDLAVAEFDERSGAVKRPRGLRDCMKRSTCHVDEGPIAGPEGEAAASS</sequence>
<evidence type="ECO:0000313" key="1">
    <source>
        <dbReference type="EMBL" id="MBK6004762.1"/>
    </source>
</evidence>
<reference evidence="1" key="2">
    <citation type="submission" date="2021-01" db="EMBL/GenBank/DDBJ databases">
        <authorList>
            <person name="Kang M."/>
        </authorList>
    </citation>
    <scope>NUCLEOTIDE SEQUENCE</scope>
    <source>
        <strain evidence="1">KACC 17527</strain>
    </source>
</reference>
<dbReference type="EMBL" id="JAEPWM010000001">
    <property type="protein sequence ID" value="MBK6004762.1"/>
    <property type="molecule type" value="Genomic_DNA"/>
</dbReference>
<comment type="caution">
    <text evidence="1">The sequence shown here is derived from an EMBL/GenBank/DDBJ whole genome shotgun (WGS) entry which is preliminary data.</text>
</comment>
<reference evidence="1" key="1">
    <citation type="journal article" date="2012" name="J. Microbiol. Biotechnol.">
        <title>Ramlibacter ginsenosidimutans sp. nov., with ginsenoside-converting activity.</title>
        <authorList>
            <person name="Wang L."/>
            <person name="An D.S."/>
            <person name="Kim S.G."/>
            <person name="Jin F.X."/>
            <person name="Kim S.C."/>
            <person name="Lee S.T."/>
            <person name="Im W.T."/>
        </authorList>
    </citation>
    <scope>NUCLEOTIDE SEQUENCE</scope>
    <source>
        <strain evidence="1">KACC 17527</strain>
    </source>
</reference>
<proteinExistence type="predicted"/>
<protein>
    <submittedName>
        <fullName evidence="1">Uncharacterized protein</fullName>
    </submittedName>
</protein>
<accession>A0A934TQF7</accession>
<gene>
    <name evidence="1" type="ORF">JJB11_01550</name>
</gene>
<dbReference type="Proteomes" id="UP000630528">
    <property type="component" value="Unassembled WGS sequence"/>
</dbReference>
<dbReference type="RefSeq" id="WP_201166142.1">
    <property type="nucleotide sequence ID" value="NZ_JAEPWM010000001.1"/>
</dbReference>